<dbReference type="EMBL" id="HBEJ01012604">
    <property type="protein sequence ID" value="CAD8373300.1"/>
    <property type="molecule type" value="Transcribed_RNA"/>
</dbReference>
<gene>
    <name evidence="1" type="ORF">MPOL1434_LOCUS7390</name>
</gene>
<proteinExistence type="predicted"/>
<name>A0A7S0ASI5_9STRA</name>
<dbReference type="AlphaFoldDB" id="A0A7S0ASI5"/>
<protein>
    <submittedName>
        <fullName evidence="1">Uncharacterized protein</fullName>
    </submittedName>
</protein>
<organism evidence="1">
    <name type="scientific">Minutocellus polymorphus</name>
    <dbReference type="NCBI Taxonomy" id="265543"/>
    <lineage>
        <taxon>Eukaryota</taxon>
        <taxon>Sar</taxon>
        <taxon>Stramenopiles</taxon>
        <taxon>Ochrophyta</taxon>
        <taxon>Bacillariophyta</taxon>
        <taxon>Mediophyceae</taxon>
        <taxon>Cymatosirophycidae</taxon>
        <taxon>Cymatosirales</taxon>
        <taxon>Cymatosiraceae</taxon>
        <taxon>Minutocellus</taxon>
    </lineage>
</organism>
<evidence type="ECO:0000313" key="1">
    <source>
        <dbReference type="EMBL" id="CAD8373300.1"/>
    </source>
</evidence>
<reference evidence="1" key="1">
    <citation type="submission" date="2021-01" db="EMBL/GenBank/DDBJ databases">
        <authorList>
            <person name="Corre E."/>
            <person name="Pelletier E."/>
            <person name="Niang G."/>
            <person name="Scheremetjew M."/>
            <person name="Finn R."/>
            <person name="Kale V."/>
            <person name="Holt S."/>
            <person name="Cochrane G."/>
            <person name="Meng A."/>
            <person name="Brown T."/>
            <person name="Cohen L."/>
        </authorList>
    </citation>
    <scope>NUCLEOTIDE SEQUENCE</scope>
    <source>
        <strain evidence="1">CCMP3303</strain>
    </source>
</reference>
<sequence>MVIADNKNEAGAAAADGAYIDTTTDTNLTKSSSSSSTATEVVAQKFKTFVESEFQNTSKEDIEAAIDQVFSPSLVIIAGGEERDLDFFKRTVVKACKAPMTSRINFSETLNDAQFRANWSLYVAGIKLFTVDRLLTIDSAVAGDNFENTKIVRFEPVEGKTDLYTRIKQFFGLAGKDEVGIHVVAEKYRAFVESNTDGRPTASDLESMIDDIFAQSFVIVDDNQERDLDFYKQTCLRAATAGFSANVTKVNIVNSQQFRISYTLVVNGEIKEEVQRSRLLTAKDGKIVRQEPYGDESKEVNARIRACLQVE</sequence>
<accession>A0A7S0ASI5</accession>